<name>A0AAV4T234_CAEEX</name>
<keyword evidence="2" id="KW-1185">Reference proteome</keyword>
<sequence length="77" mass="8794">MAWKKFKENISLINKLQFYNVNKIALQIIQEKVFRGRGIVAKTIIQAQKASPQLSSLYAILIALVNSKVRPFYISTP</sequence>
<comment type="caution">
    <text evidence="1">The sequence shown here is derived from an EMBL/GenBank/DDBJ whole genome shotgun (WGS) entry which is preliminary data.</text>
</comment>
<reference evidence="1 2" key="1">
    <citation type="submission" date="2021-06" db="EMBL/GenBank/DDBJ databases">
        <title>Caerostris extrusa draft genome.</title>
        <authorList>
            <person name="Kono N."/>
            <person name="Arakawa K."/>
        </authorList>
    </citation>
    <scope>NUCLEOTIDE SEQUENCE [LARGE SCALE GENOMIC DNA]</scope>
</reference>
<dbReference type="InterPro" id="IPR016024">
    <property type="entry name" value="ARM-type_fold"/>
</dbReference>
<evidence type="ECO:0000313" key="2">
    <source>
        <dbReference type="Proteomes" id="UP001054945"/>
    </source>
</evidence>
<dbReference type="EMBL" id="BPLR01010654">
    <property type="protein sequence ID" value="GIY40763.1"/>
    <property type="molecule type" value="Genomic_DNA"/>
</dbReference>
<gene>
    <name evidence="1" type="ORF">CEXT_803651</name>
</gene>
<organism evidence="1 2">
    <name type="scientific">Caerostris extrusa</name>
    <name type="common">Bark spider</name>
    <name type="synonym">Caerostris bankana</name>
    <dbReference type="NCBI Taxonomy" id="172846"/>
    <lineage>
        <taxon>Eukaryota</taxon>
        <taxon>Metazoa</taxon>
        <taxon>Ecdysozoa</taxon>
        <taxon>Arthropoda</taxon>
        <taxon>Chelicerata</taxon>
        <taxon>Arachnida</taxon>
        <taxon>Araneae</taxon>
        <taxon>Araneomorphae</taxon>
        <taxon>Entelegynae</taxon>
        <taxon>Araneoidea</taxon>
        <taxon>Araneidae</taxon>
        <taxon>Caerostris</taxon>
    </lineage>
</organism>
<evidence type="ECO:0000313" key="1">
    <source>
        <dbReference type="EMBL" id="GIY40763.1"/>
    </source>
</evidence>
<accession>A0AAV4T234</accession>
<dbReference type="AlphaFoldDB" id="A0AAV4T234"/>
<proteinExistence type="predicted"/>
<dbReference type="Proteomes" id="UP001054945">
    <property type="component" value="Unassembled WGS sequence"/>
</dbReference>
<protein>
    <submittedName>
        <fullName evidence="1">Uncharacterized protein</fullName>
    </submittedName>
</protein>
<dbReference type="SUPFAM" id="SSF48371">
    <property type="entry name" value="ARM repeat"/>
    <property type="match status" value="1"/>
</dbReference>
<dbReference type="Gene3D" id="1.25.40.180">
    <property type="match status" value="1"/>
</dbReference>